<name>A0A8K0W3T9_9PLEO</name>
<gene>
    <name evidence="4" type="ORF">FB567DRAFT_600226</name>
</gene>
<feature type="transmembrane region" description="Helical" evidence="2">
    <location>
        <begin position="560"/>
        <end position="591"/>
    </location>
</feature>
<dbReference type="OrthoDB" id="5396681at2759"/>
<dbReference type="Proteomes" id="UP000813461">
    <property type="component" value="Unassembled WGS sequence"/>
</dbReference>
<feature type="coiled-coil region" evidence="1">
    <location>
        <begin position="483"/>
        <end position="510"/>
    </location>
</feature>
<keyword evidence="5" id="KW-1185">Reference proteome</keyword>
<dbReference type="EMBL" id="JAGMVJ010000001">
    <property type="protein sequence ID" value="KAH7094612.1"/>
    <property type="molecule type" value="Genomic_DNA"/>
</dbReference>
<dbReference type="Gene3D" id="1.20.58.340">
    <property type="entry name" value="Magnesium transport protein CorA, transmembrane region"/>
    <property type="match status" value="1"/>
</dbReference>
<evidence type="ECO:0000256" key="1">
    <source>
        <dbReference type="SAM" id="Coils"/>
    </source>
</evidence>
<evidence type="ECO:0000259" key="3">
    <source>
        <dbReference type="Pfam" id="PF26616"/>
    </source>
</evidence>
<keyword evidence="2" id="KW-0812">Transmembrane</keyword>
<dbReference type="Pfam" id="PF26616">
    <property type="entry name" value="CorA-like"/>
    <property type="match status" value="1"/>
</dbReference>
<keyword evidence="1" id="KW-0175">Coiled coil</keyword>
<dbReference type="InterPro" id="IPR058257">
    <property type="entry name" value="CorA-like_dom"/>
</dbReference>
<organism evidence="4 5">
    <name type="scientific">Paraphoma chrysanthemicola</name>
    <dbReference type="NCBI Taxonomy" id="798071"/>
    <lineage>
        <taxon>Eukaryota</taxon>
        <taxon>Fungi</taxon>
        <taxon>Dikarya</taxon>
        <taxon>Ascomycota</taxon>
        <taxon>Pezizomycotina</taxon>
        <taxon>Dothideomycetes</taxon>
        <taxon>Pleosporomycetidae</taxon>
        <taxon>Pleosporales</taxon>
        <taxon>Pleosporineae</taxon>
        <taxon>Phaeosphaeriaceae</taxon>
        <taxon>Paraphoma</taxon>
    </lineage>
</organism>
<sequence>MCHCEEPPFLFSQTFIHQTLNLSSTECFRRMPSCKQNSVTEEFCERSIGSIFEKEQNGSIIEVRVHSGFDFSRYSIEEKASQISSAGEVTRQSEPPEVVDVDAKHDHSSIDTNPPRMINHESSRMSTKTVVNPFNKSDNDTAQTFVLALDPAKLTPFISETQSLFRVLCAKSLIRSELSILILTSYIRQRNSYSRLQITKDEYLTLTRECNALPQLTNYLVNFEFKTRETEVGPPRITFRPEFYRGMSADCFIGFECVYMMRFIEFTNRPKRPPWSLRQYAVYHKWNTSTTAPRFTWMLFGASQRTEPCINTYLEEVHDTKQAHPFELHVIFLDTAISSWRPYLIYLHDKVVDLADKAFITPVGKQGSLKDHYVVDVNDYQSLKTIEDRASDALICLDSTLDTVKTLQEMHGRYLLGFRTTREPDDPSTNRLYTPHDDIMFALQEQENEVLYSRVKIEALLSKAQNTRALISALLERINGHNIEQQMLALQHLEREAQEENASMRQLTEKGHRDSASVRILTIITLIYLPCTVVSSFYSTQFVDQETSDQGMTMKYADNAWLFFAVSIPLTLGTIMVWYAWANWLVIWRVLVARREKGRERLRKRLEGIKVFGRGADLPR</sequence>
<accession>A0A8K0W3T9</accession>
<proteinExistence type="predicted"/>
<evidence type="ECO:0000256" key="2">
    <source>
        <dbReference type="SAM" id="Phobius"/>
    </source>
</evidence>
<keyword evidence="2" id="KW-1133">Transmembrane helix</keyword>
<feature type="domain" description="CorA-like transporter" evidence="3">
    <location>
        <begin position="255"/>
        <end position="357"/>
    </location>
</feature>
<protein>
    <recommendedName>
        <fullName evidence="3">CorA-like transporter domain-containing protein</fullName>
    </recommendedName>
</protein>
<comment type="caution">
    <text evidence="4">The sequence shown here is derived from an EMBL/GenBank/DDBJ whole genome shotgun (WGS) entry which is preliminary data.</text>
</comment>
<feature type="transmembrane region" description="Helical" evidence="2">
    <location>
        <begin position="520"/>
        <end position="540"/>
    </location>
</feature>
<reference evidence="4" key="1">
    <citation type="journal article" date="2021" name="Nat. Commun.">
        <title>Genetic determinants of endophytism in the Arabidopsis root mycobiome.</title>
        <authorList>
            <person name="Mesny F."/>
            <person name="Miyauchi S."/>
            <person name="Thiergart T."/>
            <person name="Pickel B."/>
            <person name="Atanasova L."/>
            <person name="Karlsson M."/>
            <person name="Huettel B."/>
            <person name="Barry K.W."/>
            <person name="Haridas S."/>
            <person name="Chen C."/>
            <person name="Bauer D."/>
            <person name="Andreopoulos W."/>
            <person name="Pangilinan J."/>
            <person name="LaButti K."/>
            <person name="Riley R."/>
            <person name="Lipzen A."/>
            <person name="Clum A."/>
            <person name="Drula E."/>
            <person name="Henrissat B."/>
            <person name="Kohler A."/>
            <person name="Grigoriev I.V."/>
            <person name="Martin F.M."/>
            <person name="Hacquard S."/>
        </authorList>
    </citation>
    <scope>NUCLEOTIDE SEQUENCE</scope>
    <source>
        <strain evidence="4">MPI-SDFR-AT-0120</strain>
    </source>
</reference>
<keyword evidence="2" id="KW-0472">Membrane</keyword>
<dbReference type="AlphaFoldDB" id="A0A8K0W3T9"/>
<evidence type="ECO:0000313" key="4">
    <source>
        <dbReference type="EMBL" id="KAH7094612.1"/>
    </source>
</evidence>
<evidence type="ECO:0000313" key="5">
    <source>
        <dbReference type="Proteomes" id="UP000813461"/>
    </source>
</evidence>